<evidence type="ECO:0000313" key="2">
    <source>
        <dbReference type="Proteomes" id="UP000265520"/>
    </source>
</evidence>
<accession>A0A392UZM7</accession>
<protein>
    <submittedName>
        <fullName evidence="1">Uncharacterized protein</fullName>
    </submittedName>
</protein>
<dbReference type="Proteomes" id="UP000265520">
    <property type="component" value="Unassembled WGS sequence"/>
</dbReference>
<sequence length="22" mass="2291">HVGGGAYGEVELMVDLDGQNVM</sequence>
<proteinExistence type="predicted"/>
<name>A0A392UZM7_9FABA</name>
<comment type="caution">
    <text evidence="1">The sequence shown here is derived from an EMBL/GenBank/DDBJ whole genome shotgun (WGS) entry which is preliminary data.</text>
</comment>
<reference evidence="1 2" key="1">
    <citation type="journal article" date="2018" name="Front. Plant Sci.">
        <title>Red Clover (Trifolium pratense) and Zigzag Clover (T. medium) - A Picture of Genomic Similarities and Differences.</title>
        <authorList>
            <person name="Dluhosova J."/>
            <person name="Istvanek J."/>
            <person name="Nedelnik J."/>
            <person name="Repkova J."/>
        </authorList>
    </citation>
    <scope>NUCLEOTIDE SEQUENCE [LARGE SCALE GENOMIC DNA]</scope>
    <source>
        <strain evidence="2">cv. 10/8</strain>
        <tissue evidence="1">Leaf</tissue>
    </source>
</reference>
<keyword evidence="2" id="KW-1185">Reference proteome</keyword>
<organism evidence="1 2">
    <name type="scientific">Trifolium medium</name>
    <dbReference type="NCBI Taxonomy" id="97028"/>
    <lineage>
        <taxon>Eukaryota</taxon>
        <taxon>Viridiplantae</taxon>
        <taxon>Streptophyta</taxon>
        <taxon>Embryophyta</taxon>
        <taxon>Tracheophyta</taxon>
        <taxon>Spermatophyta</taxon>
        <taxon>Magnoliopsida</taxon>
        <taxon>eudicotyledons</taxon>
        <taxon>Gunneridae</taxon>
        <taxon>Pentapetalae</taxon>
        <taxon>rosids</taxon>
        <taxon>fabids</taxon>
        <taxon>Fabales</taxon>
        <taxon>Fabaceae</taxon>
        <taxon>Papilionoideae</taxon>
        <taxon>50 kb inversion clade</taxon>
        <taxon>NPAAA clade</taxon>
        <taxon>Hologalegina</taxon>
        <taxon>IRL clade</taxon>
        <taxon>Trifolieae</taxon>
        <taxon>Trifolium</taxon>
    </lineage>
</organism>
<dbReference type="EMBL" id="LXQA010992341">
    <property type="protein sequence ID" value="MCI80291.1"/>
    <property type="molecule type" value="Genomic_DNA"/>
</dbReference>
<evidence type="ECO:0000313" key="1">
    <source>
        <dbReference type="EMBL" id="MCI80291.1"/>
    </source>
</evidence>
<dbReference type="AlphaFoldDB" id="A0A392UZM7"/>
<feature type="non-terminal residue" evidence="1">
    <location>
        <position position="1"/>
    </location>
</feature>